<keyword evidence="1" id="KW-0812">Transmembrane</keyword>
<feature type="transmembrane region" description="Helical" evidence="1">
    <location>
        <begin position="24"/>
        <end position="42"/>
    </location>
</feature>
<feature type="transmembrane region" description="Helical" evidence="1">
    <location>
        <begin position="93"/>
        <end position="112"/>
    </location>
</feature>
<dbReference type="EMBL" id="CP094970">
    <property type="protein sequence ID" value="UYM06474.1"/>
    <property type="molecule type" value="Genomic_DNA"/>
</dbReference>
<accession>A0AA46TJF6</accession>
<dbReference type="AlphaFoldDB" id="A0AA46TJF6"/>
<proteinExistence type="predicted"/>
<organism evidence="2 3">
    <name type="scientific">Solicola gregarius</name>
    <dbReference type="NCBI Taxonomy" id="2908642"/>
    <lineage>
        <taxon>Bacteria</taxon>
        <taxon>Bacillati</taxon>
        <taxon>Actinomycetota</taxon>
        <taxon>Actinomycetes</taxon>
        <taxon>Propionibacteriales</taxon>
        <taxon>Nocardioidaceae</taxon>
        <taxon>Solicola</taxon>
    </lineage>
</organism>
<feature type="transmembrane region" description="Helical" evidence="1">
    <location>
        <begin position="118"/>
        <end position="139"/>
    </location>
</feature>
<feature type="transmembrane region" description="Helical" evidence="1">
    <location>
        <begin position="62"/>
        <end position="81"/>
    </location>
</feature>
<dbReference type="Proteomes" id="UP001164390">
    <property type="component" value="Chromosome"/>
</dbReference>
<keyword evidence="1" id="KW-1133">Transmembrane helix</keyword>
<dbReference type="InterPro" id="IPR045713">
    <property type="entry name" value="DUF6069"/>
</dbReference>
<evidence type="ECO:0000313" key="3">
    <source>
        <dbReference type="Proteomes" id="UP001164390"/>
    </source>
</evidence>
<evidence type="ECO:0000313" key="2">
    <source>
        <dbReference type="EMBL" id="UYM06474.1"/>
    </source>
</evidence>
<evidence type="ECO:0000256" key="1">
    <source>
        <dbReference type="SAM" id="Phobius"/>
    </source>
</evidence>
<gene>
    <name evidence="2" type="ORF">L0C25_05205</name>
</gene>
<sequence length="145" mass="14796">MTIYQPATESTCSCAEVRSRGPRWWTVLAAQVAAVAVYTVAVPIAGVDLSARTGDSTTTVDLGLVLTATLVVGLAAIGWLLALRHLSRRPERAWAITAGAVLVLSLAGPAGATGLAAGITLACMHLAVAGALAVGCLPWQRGRHG</sequence>
<dbReference type="Pfam" id="PF19545">
    <property type="entry name" value="DUF6069"/>
    <property type="match status" value="1"/>
</dbReference>
<reference evidence="2" key="1">
    <citation type="submission" date="2022-01" db="EMBL/GenBank/DDBJ databases">
        <title>Nocardioidaceae gen. sp. A5X3R13.</title>
        <authorList>
            <person name="Lopez Marin M.A."/>
            <person name="Uhlik O."/>
        </authorList>
    </citation>
    <scope>NUCLEOTIDE SEQUENCE</scope>
    <source>
        <strain evidence="2">A5X3R13</strain>
    </source>
</reference>
<dbReference type="RefSeq" id="WP_271635379.1">
    <property type="nucleotide sequence ID" value="NZ_CP094970.1"/>
</dbReference>
<dbReference type="KEGG" id="sgrg:L0C25_05205"/>
<protein>
    <submittedName>
        <fullName evidence="2">DUF6069 family protein</fullName>
    </submittedName>
</protein>
<keyword evidence="1" id="KW-0472">Membrane</keyword>
<keyword evidence="3" id="KW-1185">Reference proteome</keyword>
<name>A0AA46TJF6_9ACTN</name>